<organism evidence="2 3">
    <name type="scientific">Allorhodopirellula heiligendammensis</name>
    <dbReference type="NCBI Taxonomy" id="2714739"/>
    <lineage>
        <taxon>Bacteria</taxon>
        <taxon>Pseudomonadati</taxon>
        <taxon>Planctomycetota</taxon>
        <taxon>Planctomycetia</taxon>
        <taxon>Pirellulales</taxon>
        <taxon>Pirellulaceae</taxon>
        <taxon>Allorhodopirellula</taxon>
    </lineage>
</organism>
<proteinExistence type="predicted"/>
<keyword evidence="3" id="KW-1185">Reference proteome</keyword>
<evidence type="ECO:0000313" key="2">
    <source>
        <dbReference type="EMBL" id="TWU10749.1"/>
    </source>
</evidence>
<sequence length="94" mass="10069">MSPSDIDRAAGSTSRADEGSVRSVIAAATPRCCGTMFPSVAAELASAFRNLRMKIVRAKFLASQLLPHTSPGKPFLCIIKFAFHLKPDGRVSPH</sequence>
<dbReference type="AlphaFoldDB" id="A0A5C6BHP2"/>
<protein>
    <submittedName>
        <fullName evidence="2">Uncharacterized protein</fullName>
    </submittedName>
</protein>
<reference evidence="2 3" key="1">
    <citation type="journal article" date="2020" name="Antonie Van Leeuwenhoek">
        <title>Rhodopirellula heiligendammensis sp. nov., Rhodopirellula pilleata sp. nov., and Rhodopirellula solitaria sp. nov. isolated from natural or artificial marine surfaces in Northern Germany and California, USA, and emended description of the genus Rhodopirellula.</title>
        <authorList>
            <person name="Kallscheuer N."/>
            <person name="Wiegand S."/>
            <person name="Jogler M."/>
            <person name="Boedeker C."/>
            <person name="Peeters S.H."/>
            <person name="Rast P."/>
            <person name="Heuer A."/>
            <person name="Jetten M.S.M."/>
            <person name="Rohde M."/>
            <person name="Jogler C."/>
        </authorList>
    </citation>
    <scope>NUCLEOTIDE SEQUENCE [LARGE SCALE GENOMIC DNA]</scope>
    <source>
        <strain evidence="2 3">Poly21</strain>
    </source>
</reference>
<comment type="caution">
    <text evidence="2">The sequence shown here is derived from an EMBL/GenBank/DDBJ whole genome shotgun (WGS) entry which is preliminary data.</text>
</comment>
<evidence type="ECO:0000313" key="3">
    <source>
        <dbReference type="Proteomes" id="UP000319908"/>
    </source>
</evidence>
<name>A0A5C6BHP2_9BACT</name>
<dbReference type="Proteomes" id="UP000319908">
    <property type="component" value="Unassembled WGS sequence"/>
</dbReference>
<dbReference type="EMBL" id="SJPU01000003">
    <property type="protein sequence ID" value="TWU10749.1"/>
    <property type="molecule type" value="Genomic_DNA"/>
</dbReference>
<gene>
    <name evidence="2" type="ORF">Poly21_46550</name>
</gene>
<evidence type="ECO:0000256" key="1">
    <source>
        <dbReference type="SAM" id="MobiDB-lite"/>
    </source>
</evidence>
<feature type="region of interest" description="Disordered" evidence="1">
    <location>
        <begin position="1"/>
        <end position="21"/>
    </location>
</feature>
<accession>A0A5C6BHP2</accession>